<dbReference type="Proteomes" id="UP001145114">
    <property type="component" value="Unassembled WGS sequence"/>
</dbReference>
<evidence type="ECO:0000313" key="1">
    <source>
        <dbReference type="EMBL" id="KAJ1679999.1"/>
    </source>
</evidence>
<sequence>MVDSWTRISQNASTQDNVDVDVAEKLHKLVIAVNTDTGIFPRAQNKPTIPDVAMLRRLSSSGSNGASGEGDPPTPPSSNNKPSFVAGECQAAVSSLLRPRDGSSSFYNDPIVQAQQRELSRINIRNSAAAASLPFSKSAAKDEISTSFADHISGTCQETIQQCEMISDILLSLDSSEDVRENTIVQEYYKELKDKQRSIKHFMSMVPLNRESLIDNLLQANDKLTEAFQVYFNVYDTHLVWKARQASQLEIKEPTATEVSNKPTSSCGSGGKDNDNGRMGKESPPPLPPPAAAAISTVTASQANNEGSGKGKQRDTSPGATDDEGYYDQPNNKMHGS</sequence>
<proteinExistence type="predicted"/>
<accession>A0ACC1HZY3</accession>
<evidence type="ECO:0000313" key="2">
    <source>
        <dbReference type="Proteomes" id="UP001145114"/>
    </source>
</evidence>
<reference evidence="1" key="1">
    <citation type="submission" date="2022-06" db="EMBL/GenBank/DDBJ databases">
        <title>Phylogenomic reconstructions and comparative analyses of Kickxellomycotina fungi.</title>
        <authorList>
            <person name="Reynolds N.K."/>
            <person name="Stajich J.E."/>
            <person name="Barry K."/>
            <person name="Grigoriev I.V."/>
            <person name="Crous P."/>
            <person name="Smith M.E."/>
        </authorList>
    </citation>
    <scope>NUCLEOTIDE SEQUENCE</scope>
    <source>
        <strain evidence="1">RSA 2271</strain>
    </source>
</reference>
<organism evidence="1 2">
    <name type="scientific">Spiromyces aspiralis</name>
    <dbReference type="NCBI Taxonomy" id="68401"/>
    <lineage>
        <taxon>Eukaryota</taxon>
        <taxon>Fungi</taxon>
        <taxon>Fungi incertae sedis</taxon>
        <taxon>Zoopagomycota</taxon>
        <taxon>Kickxellomycotina</taxon>
        <taxon>Kickxellomycetes</taxon>
        <taxon>Kickxellales</taxon>
        <taxon>Kickxellaceae</taxon>
        <taxon>Spiromyces</taxon>
    </lineage>
</organism>
<protein>
    <submittedName>
        <fullName evidence="1">Uncharacterized protein</fullName>
    </submittedName>
</protein>
<keyword evidence="2" id="KW-1185">Reference proteome</keyword>
<dbReference type="EMBL" id="JAMZIH010000082">
    <property type="protein sequence ID" value="KAJ1679999.1"/>
    <property type="molecule type" value="Genomic_DNA"/>
</dbReference>
<comment type="caution">
    <text evidence="1">The sequence shown here is derived from an EMBL/GenBank/DDBJ whole genome shotgun (WGS) entry which is preliminary data.</text>
</comment>
<gene>
    <name evidence="1" type="ORF">EV182_000892</name>
</gene>
<name>A0ACC1HZY3_9FUNG</name>